<accession>A0A239D9T9</accession>
<evidence type="ECO:0000256" key="1">
    <source>
        <dbReference type="ARBA" id="ARBA00008857"/>
    </source>
</evidence>
<reference evidence="7" key="1">
    <citation type="submission" date="2017-06" db="EMBL/GenBank/DDBJ databases">
        <authorList>
            <person name="Varghese N."/>
            <person name="Submissions S."/>
        </authorList>
    </citation>
    <scope>NUCLEOTIDE SEQUENCE [LARGE SCALE GENOMIC DNA]</scope>
    <source>
        <strain evidence="7">LNB2</strain>
    </source>
</reference>
<dbReference type="PANTHER" id="PTHR30629">
    <property type="entry name" value="PROPHAGE INTEGRASE"/>
    <property type="match status" value="1"/>
</dbReference>
<dbReference type="Gene3D" id="1.10.443.10">
    <property type="entry name" value="Intergrase catalytic core"/>
    <property type="match status" value="1"/>
</dbReference>
<organism evidence="6 7">
    <name type="scientific">Edaphosphingomonas laterariae</name>
    <dbReference type="NCBI Taxonomy" id="861865"/>
    <lineage>
        <taxon>Bacteria</taxon>
        <taxon>Pseudomonadati</taxon>
        <taxon>Pseudomonadota</taxon>
        <taxon>Alphaproteobacteria</taxon>
        <taxon>Sphingomonadales</taxon>
        <taxon>Rhizorhabdaceae</taxon>
        <taxon>Edaphosphingomonas</taxon>
    </lineage>
</organism>
<dbReference type="Pfam" id="PF00589">
    <property type="entry name" value="Phage_integrase"/>
    <property type="match status" value="1"/>
</dbReference>
<dbReference type="SUPFAM" id="SSF56349">
    <property type="entry name" value="DNA breaking-rejoining enzymes"/>
    <property type="match status" value="1"/>
</dbReference>
<dbReference type="Gene3D" id="1.10.150.130">
    <property type="match status" value="1"/>
</dbReference>
<keyword evidence="7" id="KW-1185">Reference proteome</keyword>
<dbReference type="PANTHER" id="PTHR30629:SF2">
    <property type="entry name" value="PROPHAGE INTEGRASE INTS-RELATED"/>
    <property type="match status" value="1"/>
</dbReference>
<evidence type="ECO:0000256" key="2">
    <source>
        <dbReference type="ARBA" id="ARBA00022908"/>
    </source>
</evidence>
<dbReference type="Proteomes" id="UP000198281">
    <property type="component" value="Unassembled WGS sequence"/>
</dbReference>
<dbReference type="InterPro" id="IPR011010">
    <property type="entry name" value="DNA_brk_join_enz"/>
</dbReference>
<name>A0A239D9T9_9SPHN</name>
<gene>
    <name evidence="6" type="ORF">SAMN06295912_1046</name>
</gene>
<dbReference type="GO" id="GO:0006310">
    <property type="term" value="P:DNA recombination"/>
    <property type="evidence" value="ECO:0007669"/>
    <property type="project" value="UniProtKB-KW"/>
</dbReference>
<evidence type="ECO:0000313" key="7">
    <source>
        <dbReference type="Proteomes" id="UP000198281"/>
    </source>
</evidence>
<protein>
    <submittedName>
        <fullName evidence="6">Phage integrase family protein</fullName>
    </submittedName>
</protein>
<evidence type="ECO:0000259" key="5">
    <source>
        <dbReference type="PROSITE" id="PS51898"/>
    </source>
</evidence>
<dbReference type="AlphaFoldDB" id="A0A239D9T9"/>
<dbReference type="InterPro" id="IPR050808">
    <property type="entry name" value="Phage_Integrase"/>
</dbReference>
<dbReference type="InterPro" id="IPR010998">
    <property type="entry name" value="Integrase_recombinase_N"/>
</dbReference>
<dbReference type="InterPro" id="IPR013762">
    <property type="entry name" value="Integrase-like_cat_sf"/>
</dbReference>
<evidence type="ECO:0000256" key="4">
    <source>
        <dbReference type="ARBA" id="ARBA00023172"/>
    </source>
</evidence>
<sequence>MPRSMRGKSHPRVKRVRAKGRDYYYFDTGTLNEAGKPVYKRLPDPKERNFGAVYASLMAHVTQRANIRTEITLSRMIDLYQRGATYGAMKPASKKLYDIQLRKIDDAFRGAPANAVERRDTVLLLDSLAGKPATANVVLAVLRALYKWGRDRGHVTIDPAAEIDTFDVGEHDPWPEALLDEALASDDDRVRLATAMLYFTAQRIGDVCLMRWSDIRDGRFEFTQQKTGRMMSVPVHASLAAILATTPRTGLTIMASAAGKPFHVSTVRNWLQAFAAERSYRIVPHGLRKNAVNSLLEAGCSTGETSAISGQSLAVVEHYAKRRANVRMGSAAILKWEGHKVNRKTLENRRK</sequence>
<comment type="similarity">
    <text evidence="1">Belongs to the 'phage' integrase family.</text>
</comment>
<evidence type="ECO:0000313" key="6">
    <source>
        <dbReference type="EMBL" id="SNS29246.1"/>
    </source>
</evidence>
<keyword evidence="2" id="KW-0229">DNA integration</keyword>
<dbReference type="InterPro" id="IPR002104">
    <property type="entry name" value="Integrase_catalytic"/>
</dbReference>
<dbReference type="EMBL" id="FZOS01000004">
    <property type="protein sequence ID" value="SNS29246.1"/>
    <property type="molecule type" value="Genomic_DNA"/>
</dbReference>
<proteinExistence type="inferred from homology"/>
<keyword evidence="3" id="KW-0238">DNA-binding</keyword>
<keyword evidence="4" id="KW-0233">DNA recombination</keyword>
<dbReference type="GO" id="GO:0003677">
    <property type="term" value="F:DNA binding"/>
    <property type="evidence" value="ECO:0007669"/>
    <property type="project" value="UniProtKB-KW"/>
</dbReference>
<dbReference type="GO" id="GO:0015074">
    <property type="term" value="P:DNA integration"/>
    <property type="evidence" value="ECO:0007669"/>
    <property type="project" value="UniProtKB-KW"/>
</dbReference>
<feature type="domain" description="Tyr recombinase" evidence="5">
    <location>
        <begin position="161"/>
        <end position="333"/>
    </location>
</feature>
<evidence type="ECO:0000256" key="3">
    <source>
        <dbReference type="ARBA" id="ARBA00023125"/>
    </source>
</evidence>
<dbReference type="PROSITE" id="PS51898">
    <property type="entry name" value="TYR_RECOMBINASE"/>
    <property type="match status" value="1"/>
</dbReference>